<dbReference type="AlphaFoldDB" id="A0A1V6CAK5"/>
<keyword evidence="2" id="KW-0949">S-adenosyl-L-methionine</keyword>
<keyword evidence="1 10" id="KW-0808">Transferase</keyword>
<dbReference type="PANTHER" id="PTHR43675">
    <property type="entry name" value="ARSENITE METHYLTRANSFERASE"/>
    <property type="match status" value="1"/>
</dbReference>
<dbReference type="InterPro" id="IPR025714">
    <property type="entry name" value="Methyltranfer_dom"/>
</dbReference>
<evidence type="ECO:0000256" key="5">
    <source>
        <dbReference type="ARBA" id="ARBA00034545"/>
    </source>
</evidence>
<accession>A0A1V6CAK5</accession>
<dbReference type="InterPro" id="IPR026669">
    <property type="entry name" value="Arsenite_MeTrfase-like"/>
</dbReference>
<dbReference type="GO" id="GO:0032259">
    <property type="term" value="P:methylation"/>
    <property type="evidence" value="ECO:0007669"/>
    <property type="project" value="UniProtKB-KW"/>
</dbReference>
<comment type="catalytic activity">
    <reaction evidence="8">
        <text>arsenic triglutathione + 3 [thioredoxin]-dithiol + 3 S-adenosyl-L-methionine = trimethylarsine + 3 [thioredoxin]-disulfide + 3 glutathione + 3 S-adenosyl-L-homocysteine + 3 H(+)</text>
        <dbReference type="Rhea" id="RHEA:69432"/>
        <dbReference type="Rhea" id="RHEA-COMP:10698"/>
        <dbReference type="Rhea" id="RHEA-COMP:10700"/>
        <dbReference type="ChEBI" id="CHEBI:15378"/>
        <dbReference type="ChEBI" id="CHEBI:27130"/>
        <dbReference type="ChEBI" id="CHEBI:29950"/>
        <dbReference type="ChEBI" id="CHEBI:50058"/>
        <dbReference type="ChEBI" id="CHEBI:57856"/>
        <dbReference type="ChEBI" id="CHEBI:57925"/>
        <dbReference type="ChEBI" id="CHEBI:59789"/>
        <dbReference type="ChEBI" id="CHEBI:183640"/>
        <dbReference type="EC" id="2.1.1.137"/>
    </reaction>
</comment>
<keyword evidence="10" id="KW-0489">Methyltransferase</keyword>
<comment type="caution">
    <text evidence="10">The sequence shown here is derived from an EMBL/GenBank/DDBJ whole genome shotgun (WGS) entry which is preliminary data.</text>
</comment>
<evidence type="ECO:0000256" key="3">
    <source>
        <dbReference type="ARBA" id="ARBA00034487"/>
    </source>
</evidence>
<evidence type="ECO:0000256" key="2">
    <source>
        <dbReference type="ARBA" id="ARBA00022691"/>
    </source>
</evidence>
<sequence>MKKGNIKQIVRKYYGEIAAKNGSGCCGSSCGCCNTTNSEQIAKSIGYSNHEIKSAPDANLGLGCGNPIGMGEIKKGDTVLDLGSGAGFDCFLAAKKIGRLGRVIGVDISEEMIKKARANASKYRYKNVEFRLGDIEKLPVEDNSIDIIISNCVINLAPNKSKVFSEAYRVLKRGGKMYISDIVLLENLSEEQRNDERLLAGCVGGALLKSDYLDIIEKAGFKVKILSEDKDISKEQYQGIPLESLKIEAQKR</sequence>
<dbReference type="Pfam" id="PF13847">
    <property type="entry name" value="Methyltransf_31"/>
    <property type="match status" value="1"/>
</dbReference>
<evidence type="ECO:0000256" key="1">
    <source>
        <dbReference type="ARBA" id="ARBA00022679"/>
    </source>
</evidence>
<evidence type="ECO:0000256" key="8">
    <source>
        <dbReference type="ARBA" id="ARBA00048428"/>
    </source>
</evidence>
<comment type="catalytic activity">
    <reaction evidence="7">
        <text>arsenic triglutathione + 2 [thioredoxin]-dithiol + 2 S-adenosyl-L-methionine + H2O = dimethylarsinous acid + 2 [thioredoxin]-disulfide + 3 glutathione + 2 S-adenosyl-L-homocysteine + 2 H(+)</text>
        <dbReference type="Rhea" id="RHEA:69464"/>
        <dbReference type="Rhea" id="RHEA-COMP:10698"/>
        <dbReference type="Rhea" id="RHEA-COMP:10700"/>
        <dbReference type="ChEBI" id="CHEBI:15377"/>
        <dbReference type="ChEBI" id="CHEBI:15378"/>
        <dbReference type="ChEBI" id="CHEBI:23808"/>
        <dbReference type="ChEBI" id="CHEBI:29950"/>
        <dbReference type="ChEBI" id="CHEBI:50058"/>
        <dbReference type="ChEBI" id="CHEBI:57856"/>
        <dbReference type="ChEBI" id="CHEBI:57925"/>
        <dbReference type="ChEBI" id="CHEBI:59789"/>
        <dbReference type="ChEBI" id="CHEBI:183640"/>
        <dbReference type="EC" id="2.1.1.137"/>
    </reaction>
</comment>
<evidence type="ECO:0000259" key="9">
    <source>
        <dbReference type="Pfam" id="PF13847"/>
    </source>
</evidence>
<dbReference type="NCBIfam" id="NF008823">
    <property type="entry name" value="PRK11873.1"/>
    <property type="match status" value="1"/>
</dbReference>
<feature type="domain" description="Methyltransferase" evidence="9">
    <location>
        <begin position="73"/>
        <end position="220"/>
    </location>
</feature>
<reference evidence="10" key="1">
    <citation type="submission" date="2017-02" db="EMBL/GenBank/DDBJ databases">
        <title>Delving into the versatile metabolic prowess of the omnipresent phylum Bacteroidetes.</title>
        <authorList>
            <person name="Nobu M.K."/>
            <person name="Mei R."/>
            <person name="Narihiro T."/>
            <person name="Kuroda K."/>
            <person name="Liu W.-T."/>
        </authorList>
    </citation>
    <scope>NUCLEOTIDE SEQUENCE</scope>
    <source>
        <strain evidence="10">ADurb.Bin131</strain>
    </source>
</reference>
<evidence type="ECO:0000313" key="10">
    <source>
        <dbReference type="EMBL" id="OQB73935.1"/>
    </source>
</evidence>
<evidence type="ECO:0000256" key="7">
    <source>
        <dbReference type="ARBA" id="ARBA00047943"/>
    </source>
</evidence>
<name>A0A1V6CAK5_UNCT6</name>
<proteinExistence type="inferred from homology"/>
<dbReference type="EMBL" id="MWDQ01000057">
    <property type="protein sequence ID" value="OQB73935.1"/>
    <property type="molecule type" value="Genomic_DNA"/>
</dbReference>
<protein>
    <recommendedName>
        <fullName evidence="5">Arsenite methyltransferase</fullName>
        <ecNumber evidence="4">2.1.1.137</ecNumber>
    </recommendedName>
</protein>
<dbReference type="EC" id="2.1.1.137" evidence="4"/>
<dbReference type="PROSITE" id="PS51257">
    <property type="entry name" value="PROKAR_LIPOPROTEIN"/>
    <property type="match status" value="1"/>
</dbReference>
<dbReference type="SUPFAM" id="SSF53335">
    <property type="entry name" value="S-adenosyl-L-methionine-dependent methyltransferases"/>
    <property type="match status" value="1"/>
</dbReference>
<dbReference type="InterPro" id="IPR029063">
    <property type="entry name" value="SAM-dependent_MTases_sf"/>
</dbReference>
<comment type="similarity">
    <text evidence="3">Belongs to the methyltransferase superfamily. Arsenite methyltransferase family.</text>
</comment>
<dbReference type="Proteomes" id="UP000485562">
    <property type="component" value="Unassembled WGS sequence"/>
</dbReference>
<evidence type="ECO:0000256" key="4">
    <source>
        <dbReference type="ARBA" id="ARBA00034521"/>
    </source>
</evidence>
<dbReference type="Gene3D" id="3.40.50.150">
    <property type="entry name" value="Vaccinia Virus protein VP39"/>
    <property type="match status" value="1"/>
</dbReference>
<dbReference type="CDD" id="cd02440">
    <property type="entry name" value="AdoMet_MTases"/>
    <property type="match status" value="1"/>
</dbReference>
<organism evidence="10">
    <name type="scientific">candidate division TA06 bacterium ADurb.Bin131</name>
    <dbReference type="NCBI Taxonomy" id="1852827"/>
    <lineage>
        <taxon>Bacteria</taxon>
        <taxon>Bacteria division TA06</taxon>
    </lineage>
</organism>
<dbReference type="PANTHER" id="PTHR43675:SF8">
    <property type="entry name" value="ARSENITE METHYLTRANSFERASE"/>
    <property type="match status" value="1"/>
</dbReference>
<dbReference type="GO" id="GO:0030791">
    <property type="term" value="F:arsenite methyltransferase activity"/>
    <property type="evidence" value="ECO:0007669"/>
    <property type="project" value="UniProtKB-EC"/>
</dbReference>
<evidence type="ECO:0000256" key="6">
    <source>
        <dbReference type="ARBA" id="ARBA00047941"/>
    </source>
</evidence>
<gene>
    <name evidence="10" type="primary">rebM</name>
    <name evidence="10" type="ORF">BWX89_00719</name>
</gene>
<comment type="catalytic activity">
    <reaction evidence="6">
        <text>arsenic triglutathione + [thioredoxin]-dithiol + S-adenosyl-L-methionine + 2 H2O = methylarsonous acid + [thioredoxin]-disulfide + 3 glutathione + S-adenosyl-L-homocysteine + H(+)</text>
        <dbReference type="Rhea" id="RHEA:69460"/>
        <dbReference type="Rhea" id="RHEA-COMP:10698"/>
        <dbReference type="Rhea" id="RHEA-COMP:10700"/>
        <dbReference type="ChEBI" id="CHEBI:15377"/>
        <dbReference type="ChEBI" id="CHEBI:15378"/>
        <dbReference type="ChEBI" id="CHEBI:17826"/>
        <dbReference type="ChEBI" id="CHEBI:29950"/>
        <dbReference type="ChEBI" id="CHEBI:50058"/>
        <dbReference type="ChEBI" id="CHEBI:57856"/>
        <dbReference type="ChEBI" id="CHEBI:57925"/>
        <dbReference type="ChEBI" id="CHEBI:59789"/>
        <dbReference type="ChEBI" id="CHEBI:183640"/>
        <dbReference type="EC" id="2.1.1.137"/>
    </reaction>
</comment>